<dbReference type="GO" id="GO:0008170">
    <property type="term" value="F:N-methyltransferase activity"/>
    <property type="evidence" value="ECO:0007669"/>
    <property type="project" value="UniProtKB-ARBA"/>
</dbReference>
<keyword evidence="2" id="KW-0949">S-adenosyl-L-methionine</keyword>
<dbReference type="RefSeq" id="WP_152307639.1">
    <property type="nucleotide sequence ID" value="NZ_CP043617.1"/>
</dbReference>
<dbReference type="AlphaFoldDB" id="A0A5P8P1T3"/>
<dbReference type="PANTHER" id="PTHR47739:SF1">
    <property type="entry name" value="TRNA1(VAL) (ADENINE(37)-N6)-METHYLTRANSFERASE"/>
    <property type="match status" value="1"/>
</dbReference>
<keyword evidence="4" id="KW-0808">Transferase</keyword>
<dbReference type="EMBL" id="CP043617">
    <property type="protein sequence ID" value="QFR49692.1"/>
    <property type="molecule type" value="Genomic_DNA"/>
</dbReference>
<dbReference type="KEGG" id="sulg:FJR48_08080"/>
<protein>
    <submittedName>
        <fullName evidence="4">Methyltransferase</fullName>
    </submittedName>
</protein>
<feature type="domain" description="Methyltransferase small" evidence="3">
    <location>
        <begin position="28"/>
        <end position="113"/>
    </location>
</feature>
<dbReference type="OrthoDB" id="5354196at2"/>
<dbReference type="GO" id="GO:0032259">
    <property type="term" value="P:methylation"/>
    <property type="evidence" value="ECO:0007669"/>
    <property type="project" value="UniProtKB-KW"/>
</dbReference>
<evidence type="ECO:0000313" key="5">
    <source>
        <dbReference type="Proteomes" id="UP000326944"/>
    </source>
</evidence>
<keyword evidence="1 4" id="KW-0489">Methyltransferase</keyword>
<dbReference type="Pfam" id="PF05175">
    <property type="entry name" value="MTS"/>
    <property type="match status" value="1"/>
</dbReference>
<evidence type="ECO:0000256" key="2">
    <source>
        <dbReference type="ARBA" id="ARBA00022691"/>
    </source>
</evidence>
<sequence length="231" mass="26682">MVLYQPESGYCFNSDSVFLYDFIDSFNPKDDMLDVGAGSGIVGLLCAKDNDKIKLEAIEKQEEFLKYADKNAKENKIEYKLYHGDFIEFKFDKKYDYIVSNPPFYHHKSTKSDNEMLFNARYNINLPLDKFFKKVSQVLKPKSHFIFCYDALHFGEICAELAKVKMRVVDVQFVHPKIDRVASIVLVHARNGSNALMKVHEPLISFEGDEFSQKAKKIYEKAGTQSIKCQL</sequence>
<dbReference type="InterPro" id="IPR050210">
    <property type="entry name" value="tRNA_Adenine-N(6)_MTase"/>
</dbReference>
<proteinExistence type="predicted"/>
<gene>
    <name evidence="4" type="ORF">FJR48_08080</name>
</gene>
<dbReference type="PANTHER" id="PTHR47739">
    <property type="entry name" value="TRNA1(VAL) (ADENINE(37)-N6)-METHYLTRANSFERASE"/>
    <property type="match status" value="1"/>
</dbReference>
<dbReference type="Gene3D" id="3.40.50.150">
    <property type="entry name" value="Vaccinia Virus protein VP39"/>
    <property type="match status" value="1"/>
</dbReference>
<organism evidence="4 5">
    <name type="scientific">Sulfurimonas lithotrophica</name>
    <dbReference type="NCBI Taxonomy" id="2590022"/>
    <lineage>
        <taxon>Bacteria</taxon>
        <taxon>Pseudomonadati</taxon>
        <taxon>Campylobacterota</taxon>
        <taxon>Epsilonproteobacteria</taxon>
        <taxon>Campylobacterales</taxon>
        <taxon>Sulfurimonadaceae</taxon>
        <taxon>Sulfurimonas</taxon>
    </lineage>
</organism>
<keyword evidence="5" id="KW-1185">Reference proteome</keyword>
<evidence type="ECO:0000313" key="4">
    <source>
        <dbReference type="EMBL" id="QFR49692.1"/>
    </source>
</evidence>
<evidence type="ECO:0000259" key="3">
    <source>
        <dbReference type="Pfam" id="PF05175"/>
    </source>
</evidence>
<dbReference type="InterPro" id="IPR002052">
    <property type="entry name" value="DNA_methylase_N6_adenine_CS"/>
</dbReference>
<dbReference type="GO" id="GO:0008757">
    <property type="term" value="F:S-adenosylmethionine-dependent methyltransferase activity"/>
    <property type="evidence" value="ECO:0007669"/>
    <property type="project" value="UniProtKB-ARBA"/>
</dbReference>
<evidence type="ECO:0000256" key="1">
    <source>
        <dbReference type="ARBA" id="ARBA00022603"/>
    </source>
</evidence>
<dbReference type="InterPro" id="IPR007848">
    <property type="entry name" value="Small_mtfrase_dom"/>
</dbReference>
<name>A0A5P8P1T3_9BACT</name>
<dbReference type="PROSITE" id="PS00092">
    <property type="entry name" value="N6_MTASE"/>
    <property type="match status" value="1"/>
</dbReference>
<dbReference type="SUPFAM" id="SSF53335">
    <property type="entry name" value="S-adenosyl-L-methionine-dependent methyltransferases"/>
    <property type="match status" value="1"/>
</dbReference>
<dbReference type="Proteomes" id="UP000326944">
    <property type="component" value="Chromosome"/>
</dbReference>
<dbReference type="GO" id="GO:0003676">
    <property type="term" value="F:nucleic acid binding"/>
    <property type="evidence" value="ECO:0007669"/>
    <property type="project" value="InterPro"/>
</dbReference>
<dbReference type="CDD" id="cd02440">
    <property type="entry name" value="AdoMet_MTases"/>
    <property type="match status" value="1"/>
</dbReference>
<accession>A0A5P8P1T3</accession>
<reference evidence="4 5" key="1">
    <citation type="submission" date="2019-09" db="EMBL/GenBank/DDBJ databases">
        <title>Sulfurimonas gotlandica sp. nov., a chemoautotrophic and psychrotolerant epsilonproteobacterium isolated from a pelagic redoxcline, and an emended description of the genus Sulfurimonas.</title>
        <authorList>
            <person name="Wang S."/>
            <person name="Jiang L."/>
            <person name="Shao S."/>
        </authorList>
    </citation>
    <scope>NUCLEOTIDE SEQUENCE [LARGE SCALE GENOMIC DNA]</scope>
    <source>
        <strain evidence="4 5">GYSZ_1</strain>
    </source>
</reference>
<dbReference type="InterPro" id="IPR029063">
    <property type="entry name" value="SAM-dependent_MTases_sf"/>
</dbReference>